<feature type="transmembrane region" description="Helical" evidence="4">
    <location>
        <begin position="29"/>
        <end position="49"/>
    </location>
</feature>
<comment type="caution">
    <text evidence="5">The sequence shown here is derived from an EMBL/GenBank/DDBJ whole genome shotgun (WGS) entry which is preliminary data.</text>
</comment>
<evidence type="ECO:0008006" key="7">
    <source>
        <dbReference type="Google" id="ProtNLM"/>
    </source>
</evidence>
<dbReference type="InterPro" id="IPR002053">
    <property type="entry name" value="Glyco_hydro_25"/>
</dbReference>
<organism evidence="5 6">
    <name type="scientific">Sphingobacterium griseoflavum</name>
    <dbReference type="NCBI Taxonomy" id="1474952"/>
    <lineage>
        <taxon>Bacteria</taxon>
        <taxon>Pseudomonadati</taxon>
        <taxon>Bacteroidota</taxon>
        <taxon>Sphingobacteriia</taxon>
        <taxon>Sphingobacteriales</taxon>
        <taxon>Sphingobacteriaceae</taxon>
        <taxon>Sphingobacterium</taxon>
    </lineage>
</organism>
<dbReference type="InterPro" id="IPR018077">
    <property type="entry name" value="Glyco_hydro_fam25_subgr"/>
</dbReference>
<keyword evidence="4" id="KW-0472">Membrane</keyword>
<dbReference type="InterPro" id="IPR017853">
    <property type="entry name" value="GH"/>
</dbReference>
<dbReference type="SUPFAM" id="SSF51445">
    <property type="entry name" value="(Trans)glycosidases"/>
    <property type="match status" value="1"/>
</dbReference>
<evidence type="ECO:0000256" key="2">
    <source>
        <dbReference type="ARBA" id="ARBA00022801"/>
    </source>
</evidence>
<proteinExistence type="inferred from homology"/>
<dbReference type="Pfam" id="PF01183">
    <property type="entry name" value="Glyco_hydro_25"/>
    <property type="match status" value="1"/>
</dbReference>
<keyword evidence="3" id="KW-0326">Glycosidase</keyword>
<dbReference type="CDD" id="cd06524">
    <property type="entry name" value="GH25_YegX-like"/>
    <property type="match status" value="1"/>
</dbReference>
<keyword evidence="4" id="KW-1133">Transmembrane helix</keyword>
<dbReference type="PROSITE" id="PS51904">
    <property type="entry name" value="GLYCOSYL_HYDROL_F25_2"/>
    <property type="match status" value="1"/>
</dbReference>
<dbReference type="PANTHER" id="PTHR34135:SF2">
    <property type="entry name" value="LYSOZYME"/>
    <property type="match status" value="1"/>
</dbReference>
<accession>A0ABQ3HWZ5</accession>
<evidence type="ECO:0000256" key="4">
    <source>
        <dbReference type="SAM" id="Phobius"/>
    </source>
</evidence>
<keyword evidence="6" id="KW-1185">Reference proteome</keyword>
<protein>
    <recommendedName>
        <fullName evidence="7">Glycoside hydrolase</fullName>
    </recommendedName>
</protein>
<gene>
    <name evidence="5" type="ORF">GCM10017764_27780</name>
</gene>
<dbReference type="Proteomes" id="UP000620550">
    <property type="component" value="Unassembled WGS sequence"/>
</dbReference>
<comment type="similarity">
    <text evidence="1">Belongs to the glycosyl hydrolase 25 family.</text>
</comment>
<evidence type="ECO:0000313" key="5">
    <source>
        <dbReference type="EMBL" id="GHE42778.1"/>
    </source>
</evidence>
<sequence length="289" mass="34365">MHYFHCNMAKSKRTVKSKAKEEAYERRKFLIWSIVIPAIVIGLGALLLVTDLQHVAKRWIYGDDVGEKYSDDAHTRRNLDLMRVHDSYLYGIDISQYQGSINWIELHTIHDEIPLDFVFIRATMGESKKDRRFKENWEAALSRTKLRGAYHYFRPNENSRRQARNFIQTVRLKPGDLPPVLDIEERPKRQPMDSLKVGLKRWLDEVEKHYGIKPILYSGDSYFTDFLEKEFSDYVLWIANYNFWVDKPKKHWQFWQFSERGAVRGIKGHVDINMFRGDMEDLEALTIPY</sequence>
<keyword evidence="4" id="KW-0812">Transmembrane</keyword>
<keyword evidence="2" id="KW-0378">Hydrolase</keyword>
<evidence type="ECO:0000256" key="1">
    <source>
        <dbReference type="ARBA" id="ARBA00010646"/>
    </source>
</evidence>
<dbReference type="PANTHER" id="PTHR34135">
    <property type="entry name" value="LYSOZYME"/>
    <property type="match status" value="1"/>
</dbReference>
<reference evidence="6" key="1">
    <citation type="journal article" date="2019" name="Int. J. Syst. Evol. Microbiol.">
        <title>The Global Catalogue of Microorganisms (GCM) 10K type strain sequencing project: providing services to taxonomists for standard genome sequencing and annotation.</title>
        <authorList>
            <consortium name="The Broad Institute Genomics Platform"/>
            <consortium name="The Broad Institute Genome Sequencing Center for Infectious Disease"/>
            <person name="Wu L."/>
            <person name="Ma J."/>
        </authorList>
    </citation>
    <scope>NUCLEOTIDE SEQUENCE [LARGE SCALE GENOMIC DNA]</scope>
    <source>
        <strain evidence="6">CGMCC 1.12966</strain>
    </source>
</reference>
<evidence type="ECO:0000256" key="3">
    <source>
        <dbReference type="ARBA" id="ARBA00023295"/>
    </source>
</evidence>
<evidence type="ECO:0000313" key="6">
    <source>
        <dbReference type="Proteomes" id="UP000620550"/>
    </source>
</evidence>
<dbReference type="SMART" id="SM00641">
    <property type="entry name" value="Glyco_25"/>
    <property type="match status" value="1"/>
</dbReference>
<dbReference type="Gene3D" id="3.20.20.80">
    <property type="entry name" value="Glycosidases"/>
    <property type="match status" value="1"/>
</dbReference>
<dbReference type="EMBL" id="BNAF01000010">
    <property type="protein sequence ID" value="GHE42778.1"/>
    <property type="molecule type" value="Genomic_DNA"/>
</dbReference>
<name>A0ABQ3HWZ5_9SPHI</name>